<evidence type="ECO:0000256" key="1">
    <source>
        <dbReference type="ARBA" id="ARBA00010759"/>
    </source>
</evidence>
<feature type="active site" evidence="2">
    <location>
        <position position="140"/>
    </location>
</feature>
<keyword evidence="2" id="KW-0408">Iron</keyword>
<keyword evidence="2" id="KW-0479">Metal-binding</keyword>
<dbReference type="GO" id="GO:0042586">
    <property type="term" value="F:peptide deformylase activity"/>
    <property type="evidence" value="ECO:0007669"/>
    <property type="project" value="UniProtKB-UniRule"/>
</dbReference>
<dbReference type="PANTHER" id="PTHR10458">
    <property type="entry name" value="PEPTIDE DEFORMYLASE"/>
    <property type="match status" value="1"/>
</dbReference>
<dbReference type="Gene3D" id="3.90.45.10">
    <property type="entry name" value="Peptide deformylase"/>
    <property type="match status" value="1"/>
</dbReference>
<dbReference type="PANTHER" id="PTHR10458:SF22">
    <property type="entry name" value="PEPTIDE DEFORMYLASE"/>
    <property type="match status" value="1"/>
</dbReference>
<dbReference type="NCBIfam" id="TIGR00079">
    <property type="entry name" value="pept_deformyl"/>
    <property type="match status" value="1"/>
</dbReference>
<keyword evidence="2" id="KW-0648">Protein biosynthesis</keyword>
<feature type="binding site" evidence="2">
    <location>
        <position position="143"/>
    </location>
    <ligand>
        <name>Fe cation</name>
        <dbReference type="ChEBI" id="CHEBI:24875"/>
    </ligand>
</feature>
<evidence type="ECO:0000313" key="3">
    <source>
        <dbReference type="EMBL" id="RDU59863.1"/>
    </source>
</evidence>
<dbReference type="PRINTS" id="PR01576">
    <property type="entry name" value="PDEFORMYLASE"/>
</dbReference>
<dbReference type="RefSeq" id="WP_104700173.1">
    <property type="nucleotide sequence ID" value="NZ_FZPP01000021.1"/>
</dbReference>
<comment type="function">
    <text evidence="2">Removes the formyl group from the N-terminal Met of newly synthesized proteins. Requires at least a dipeptide for an efficient rate of reaction. N-terminal L-methionine is a prerequisite for activity but the enzyme has broad specificity at other positions.</text>
</comment>
<gene>
    <name evidence="2" type="primary">def</name>
    <name evidence="3" type="ORF">CQA63_05405</name>
</gene>
<comment type="similarity">
    <text evidence="1 2">Belongs to the polypeptide deformylase family.</text>
</comment>
<dbReference type="EC" id="3.5.1.88" evidence="2"/>
<dbReference type="EMBL" id="NXLR01000008">
    <property type="protein sequence ID" value="RDU59863.1"/>
    <property type="molecule type" value="Genomic_DNA"/>
</dbReference>
<reference evidence="3 4" key="1">
    <citation type="submission" date="2018-04" db="EMBL/GenBank/DDBJ databases">
        <title>Novel Campyloabacter and Helicobacter Species and Strains.</title>
        <authorList>
            <person name="Mannion A.J."/>
            <person name="Shen Z."/>
            <person name="Fox J.G."/>
        </authorList>
    </citation>
    <scope>NUCLEOTIDE SEQUENCE [LARGE SCALE GENOMIC DNA]</scope>
    <source>
        <strain evidence="3 4">MIT 98-6070</strain>
    </source>
</reference>
<dbReference type="HAMAP" id="MF_00163">
    <property type="entry name" value="Pep_deformylase"/>
    <property type="match status" value="1"/>
</dbReference>
<name>A0A3D8I3Y1_9HELI</name>
<dbReference type="CDD" id="cd00487">
    <property type="entry name" value="Pep_deformylase"/>
    <property type="match status" value="1"/>
</dbReference>
<dbReference type="Pfam" id="PF01327">
    <property type="entry name" value="Pep_deformylase"/>
    <property type="match status" value="1"/>
</dbReference>
<dbReference type="OrthoDB" id="9804313at2"/>
<dbReference type="Proteomes" id="UP000256599">
    <property type="component" value="Unassembled WGS sequence"/>
</dbReference>
<comment type="cofactor">
    <cofactor evidence="2">
        <name>Fe(2+)</name>
        <dbReference type="ChEBI" id="CHEBI:29033"/>
    </cofactor>
    <text evidence="2">Binds 1 Fe(2+) ion.</text>
</comment>
<comment type="caution">
    <text evidence="3">The sequence shown here is derived from an EMBL/GenBank/DDBJ whole genome shotgun (WGS) entry which is preliminary data.</text>
</comment>
<dbReference type="InterPro" id="IPR023635">
    <property type="entry name" value="Peptide_deformylase"/>
</dbReference>
<feature type="binding site" evidence="2">
    <location>
        <position position="97"/>
    </location>
    <ligand>
        <name>Fe cation</name>
        <dbReference type="ChEBI" id="CHEBI:24875"/>
    </ligand>
</feature>
<protein>
    <recommendedName>
        <fullName evidence="2">Peptide deformylase</fullName>
        <shortName evidence="2">PDF</shortName>
        <ecNumber evidence="2">3.5.1.88</ecNumber>
    </recommendedName>
    <alternativeName>
        <fullName evidence="2">Polypeptide deformylase</fullName>
    </alternativeName>
</protein>
<dbReference type="GO" id="GO:0006412">
    <property type="term" value="P:translation"/>
    <property type="evidence" value="ECO:0007669"/>
    <property type="project" value="UniProtKB-UniRule"/>
</dbReference>
<dbReference type="NCBIfam" id="NF001159">
    <property type="entry name" value="PRK00150.1-3"/>
    <property type="match status" value="1"/>
</dbReference>
<dbReference type="AlphaFoldDB" id="A0A3D8I3Y1"/>
<accession>A0A3D8I3Y1</accession>
<evidence type="ECO:0000313" key="4">
    <source>
        <dbReference type="Proteomes" id="UP000256599"/>
    </source>
</evidence>
<sequence length="173" mass="20159">MATLAILTYPNPKLREKSKVVEIFDEKLHQFLDDMYDTMMARKGVGLAAIQVGEAKRILIINIPREEDNLQHKEDLLEIINPVFLTQEESIEWEEGCLSVPDFYENIKRFNKVSISYKDRYGNDKILKADGFLAVAIQHEIDHLNGVLFVDKLPILRRKKFEKELKKCKNPKD</sequence>
<dbReference type="SUPFAM" id="SSF56420">
    <property type="entry name" value="Peptide deformylase"/>
    <property type="match status" value="1"/>
</dbReference>
<feature type="binding site" evidence="2">
    <location>
        <position position="139"/>
    </location>
    <ligand>
        <name>Fe cation</name>
        <dbReference type="ChEBI" id="CHEBI:24875"/>
    </ligand>
</feature>
<comment type="catalytic activity">
    <reaction evidence="2">
        <text>N-terminal N-formyl-L-methionyl-[peptide] + H2O = N-terminal L-methionyl-[peptide] + formate</text>
        <dbReference type="Rhea" id="RHEA:24420"/>
        <dbReference type="Rhea" id="RHEA-COMP:10639"/>
        <dbReference type="Rhea" id="RHEA-COMP:10640"/>
        <dbReference type="ChEBI" id="CHEBI:15377"/>
        <dbReference type="ChEBI" id="CHEBI:15740"/>
        <dbReference type="ChEBI" id="CHEBI:49298"/>
        <dbReference type="ChEBI" id="CHEBI:64731"/>
        <dbReference type="EC" id="3.5.1.88"/>
    </reaction>
</comment>
<evidence type="ECO:0000256" key="2">
    <source>
        <dbReference type="HAMAP-Rule" id="MF_00163"/>
    </source>
</evidence>
<proteinExistence type="inferred from homology"/>
<keyword evidence="4" id="KW-1185">Reference proteome</keyword>
<dbReference type="GO" id="GO:0046872">
    <property type="term" value="F:metal ion binding"/>
    <property type="evidence" value="ECO:0007669"/>
    <property type="project" value="UniProtKB-KW"/>
</dbReference>
<keyword evidence="2" id="KW-0378">Hydrolase</keyword>
<organism evidence="3 4">
    <name type="scientific">Helicobacter marmotae</name>
    <dbReference type="NCBI Taxonomy" id="152490"/>
    <lineage>
        <taxon>Bacteria</taxon>
        <taxon>Pseudomonadati</taxon>
        <taxon>Campylobacterota</taxon>
        <taxon>Epsilonproteobacteria</taxon>
        <taxon>Campylobacterales</taxon>
        <taxon>Helicobacteraceae</taxon>
        <taxon>Helicobacter</taxon>
    </lineage>
</organism>
<dbReference type="InterPro" id="IPR036821">
    <property type="entry name" value="Peptide_deformylase_sf"/>
</dbReference>
<dbReference type="PIRSF" id="PIRSF004749">
    <property type="entry name" value="Pep_def"/>
    <property type="match status" value="1"/>
</dbReference>